<evidence type="ECO:0000313" key="1">
    <source>
        <dbReference type="EMBL" id="CCF32359.1"/>
    </source>
</evidence>
<feature type="non-terminal residue" evidence="1">
    <location>
        <position position="1"/>
    </location>
</feature>
<gene>
    <name evidence="1" type="ORF">CH063_04763</name>
</gene>
<dbReference type="AlphaFoldDB" id="H1UWK8"/>
<sequence length="70" mass="7514">HLPRRILPALGTTFPTSPALYLGDSGQSVSNGTLTLSNTACCWFLLDSPGLFDLQEDSQCLEIERCQGTG</sequence>
<proteinExistence type="predicted"/>
<reference evidence="2" key="1">
    <citation type="journal article" date="2012" name="Nat. Genet.">
        <title>Lifestyle transitions in plant pathogenic Colletotrichum fungi deciphered by genome and transcriptome analyses.</title>
        <authorList>
            <person name="O'Connell R.J."/>
            <person name="Thon M.R."/>
            <person name="Hacquard S."/>
            <person name="Amyotte S.G."/>
            <person name="Kleemann J."/>
            <person name="Torres M.F."/>
            <person name="Damm U."/>
            <person name="Buiate E.A."/>
            <person name="Epstein L."/>
            <person name="Alkan N."/>
            <person name="Altmueller J."/>
            <person name="Alvarado-Balderrama L."/>
            <person name="Bauser C.A."/>
            <person name="Becker C."/>
            <person name="Birren B.W."/>
            <person name="Chen Z."/>
            <person name="Choi J."/>
            <person name="Crouch J.A."/>
            <person name="Duvick J.P."/>
            <person name="Farman M.A."/>
            <person name="Gan P."/>
            <person name="Heiman D."/>
            <person name="Henrissat B."/>
            <person name="Howard R.J."/>
            <person name="Kabbage M."/>
            <person name="Koch C."/>
            <person name="Kracher B."/>
            <person name="Kubo Y."/>
            <person name="Law A.D."/>
            <person name="Lebrun M.-H."/>
            <person name="Lee Y.-H."/>
            <person name="Miyara I."/>
            <person name="Moore N."/>
            <person name="Neumann U."/>
            <person name="Nordstroem K."/>
            <person name="Panaccione D.G."/>
            <person name="Panstruga R."/>
            <person name="Place M."/>
            <person name="Proctor R.H."/>
            <person name="Prusky D."/>
            <person name="Rech G."/>
            <person name="Reinhardt R."/>
            <person name="Rollins J.A."/>
            <person name="Rounsley S."/>
            <person name="Schardl C.L."/>
            <person name="Schwartz D.C."/>
            <person name="Shenoy N."/>
            <person name="Shirasu K."/>
            <person name="Sikhakolli U.R."/>
            <person name="Stueber K."/>
            <person name="Sukno S.A."/>
            <person name="Sweigard J.A."/>
            <person name="Takano Y."/>
            <person name="Takahara H."/>
            <person name="Trail F."/>
            <person name="van der Does H.C."/>
            <person name="Voll L.M."/>
            <person name="Will I."/>
            <person name="Young S."/>
            <person name="Zeng Q."/>
            <person name="Zhang J."/>
            <person name="Zhou S."/>
            <person name="Dickman M.B."/>
            <person name="Schulze-Lefert P."/>
            <person name="Ver Loren van Themaat E."/>
            <person name="Ma L.-J."/>
            <person name="Vaillancourt L.J."/>
        </authorList>
    </citation>
    <scope>NUCLEOTIDE SEQUENCE [LARGE SCALE GENOMIC DNA]</scope>
    <source>
        <strain evidence="2">IMI 349063</strain>
    </source>
</reference>
<protein>
    <submittedName>
        <fullName evidence="1">Uncharacterized protein</fullName>
    </submittedName>
</protein>
<organism evidence="1 2">
    <name type="scientific">Colletotrichum higginsianum (strain IMI 349063)</name>
    <name type="common">Crucifer anthracnose fungus</name>
    <dbReference type="NCBI Taxonomy" id="759273"/>
    <lineage>
        <taxon>Eukaryota</taxon>
        <taxon>Fungi</taxon>
        <taxon>Dikarya</taxon>
        <taxon>Ascomycota</taxon>
        <taxon>Pezizomycotina</taxon>
        <taxon>Sordariomycetes</taxon>
        <taxon>Hypocreomycetidae</taxon>
        <taxon>Glomerellales</taxon>
        <taxon>Glomerellaceae</taxon>
        <taxon>Colletotrichum</taxon>
        <taxon>Colletotrichum destructivum species complex</taxon>
    </lineage>
</organism>
<evidence type="ECO:0000313" key="2">
    <source>
        <dbReference type="Proteomes" id="UP000007174"/>
    </source>
</evidence>
<dbReference type="HOGENOM" id="CLU_2764691_0_0_1"/>
<name>H1UWK8_COLHI</name>
<dbReference type="EMBL" id="CACQ02000400">
    <property type="protein sequence ID" value="CCF32359.1"/>
    <property type="molecule type" value="Genomic_DNA"/>
</dbReference>
<accession>H1UWK8</accession>
<dbReference type="Proteomes" id="UP000007174">
    <property type="component" value="Unassembled WGS sequence"/>
</dbReference>